<gene>
    <name evidence="2" type="ORF">E5Q11_14705</name>
</gene>
<dbReference type="InterPro" id="IPR053144">
    <property type="entry name" value="Acetyltransferase_Butenolide"/>
</dbReference>
<dbReference type="Proteomes" id="UP000298325">
    <property type="component" value="Unassembled WGS sequence"/>
</dbReference>
<name>A0A4Z1C6T8_9GAMM</name>
<evidence type="ECO:0000313" key="3">
    <source>
        <dbReference type="Proteomes" id="UP000298325"/>
    </source>
</evidence>
<dbReference type="CDD" id="cd04301">
    <property type="entry name" value="NAT_SF"/>
    <property type="match status" value="1"/>
</dbReference>
<organism evidence="2 3">
    <name type="scientific">Marinobacter confluentis</name>
    <dbReference type="NCBI Taxonomy" id="1697557"/>
    <lineage>
        <taxon>Bacteria</taxon>
        <taxon>Pseudomonadati</taxon>
        <taxon>Pseudomonadota</taxon>
        <taxon>Gammaproteobacteria</taxon>
        <taxon>Pseudomonadales</taxon>
        <taxon>Marinobacteraceae</taxon>
        <taxon>Marinobacter</taxon>
    </lineage>
</organism>
<dbReference type="GO" id="GO:0016747">
    <property type="term" value="F:acyltransferase activity, transferring groups other than amino-acyl groups"/>
    <property type="evidence" value="ECO:0007669"/>
    <property type="project" value="InterPro"/>
</dbReference>
<feature type="domain" description="N-acetyltransferase" evidence="1">
    <location>
        <begin position="8"/>
        <end position="139"/>
    </location>
</feature>
<dbReference type="OrthoDB" id="3216107at2"/>
<dbReference type="Pfam" id="PF00583">
    <property type="entry name" value="Acetyltransf_1"/>
    <property type="match status" value="1"/>
</dbReference>
<evidence type="ECO:0000259" key="1">
    <source>
        <dbReference type="PROSITE" id="PS51186"/>
    </source>
</evidence>
<dbReference type="Gene3D" id="3.40.630.30">
    <property type="match status" value="1"/>
</dbReference>
<dbReference type="PANTHER" id="PTHR43233:SF1">
    <property type="entry name" value="FAMILY N-ACETYLTRANSFERASE, PUTATIVE (AFU_ORTHOLOGUE AFUA_6G03350)-RELATED"/>
    <property type="match status" value="1"/>
</dbReference>
<dbReference type="RefSeq" id="WP_135804200.1">
    <property type="nucleotide sequence ID" value="NZ_SRPF01000004.1"/>
</dbReference>
<dbReference type="EMBL" id="SRPF01000004">
    <property type="protein sequence ID" value="TGN38975.1"/>
    <property type="molecule type" value="Genomic_DNA"/>
</dbReference>
<dbReference type="PROSITE" id="PS51186">
    <property type="entry name" value="GNAT"/>
    <property type="match status" value="1"/>
</dbReference>
<dbReference type="AlphaFoldDB" id="A0A4Z1C6T8"/>
<dbReference type="PANTHER" id="PTHR43233">
    <property type="entry name" value="FAMILY N-ACETYLTRANSFERASE, PUTATIVE (AFU_ORTHOLOGUE AFUA_6G03350)-RELATED"/>
    <property type="match status" value="1"/>
</dbReference>
<sequence>MEWYKDGFRVSDAREELDINLVHEILRSMPWAEDVPRETVARSIDQSLCLGVYKENEQVGFGRAITDRATFAYLDDVFIVEAWRGVGLSKWLLSCFLEHPELQGLRRWMLATTDAHALYKKKGFSALNSPEWFMEIYDPAGGRESI</sequence>
<protein>
    <submittedName>
        <fullName evidence="2">N-acetyltransferase</fullName>
    </submittedName>
</protein>
<accession>A0A4Z1C6T8</accession>
<dbReference type="InterPro" id="IPR016181">
    <property type="entry name" value="Acyl_CoA_acyltransferase"/>
</dbReference>
<keyword evidence="3" id="KW-1185">Reference proteome</keyword>
<keyword evidence="2" id="KW-0808">Transferase</keyword>
<dbReference type="InterPro" id="IPR000182">
    <property type="entry name" value="GNAT_dom"/>
</dbReference>
<comment type="caution">
    <text evidence="2">The sequence shown here is derived from an EMBL/GenBank/DDBJ whole genome shotgun (WGS) entry which is preliminary data.</text>
</comment>
<reference evidence="2 3" key="1">
    <citation type="submission" date="2019-04" db="EMBL/GenBank/DDBJ databases">
        <authorList>
            <person name="Park S."/>
            <person name="Yoon J.-H."/>
        </authorList>
    </citation>
    <scope>NUCLEOTIDE SEQUENCE [LARGE SCALE GENOMIC DNA]</scope>
    <source>
        <strain evidence="2 3">HJM-18</strain>
    </source>
</reference>
<dbReference type="SUPFAM" id="SSF55729">
    <property type="entry name" value="Acyl-CoA N-acyltransferases (Nat)"/>
    <property type="match status" value="1"/>
</dbReference>
<proteinExistence type="predicted"/>
<evidence type="ECO:0000313" key="2">
    <source>
        <dbReference type="EMBL" id="TGN38975.1"/>
    </source>
</evidence>